<dbReference type="PANTHER" id="PTHR33741">
    <property type="entry name" value="TRANSMEMBRANE PROTEIN DDB_G0269096-RELATED"/>
    <property type="match status" value="1"/>
</dbReference>
<dbReference type="InterPro" id="IPR058581">
    <property type="entry name" value="TM_HPP"/>
</dbReference>
<evidence type="ECO:0000313" key="3">
    <source>
        <dbReference type="EMBL" id="MFG6467318.1"/>
    </source>
</evidence>
<reference evidence="3 4" key="1">
    <citation type="submission" date="2024-08" db="EMBL/GenBank/DDBJ databases">
        <authorList>
            <person name="Lu H."/>
        </authorList>
    </citation>
    <scope>NUCLEOTIDE SEQUENCE [LARGE SCALE GENOMIC DNA]</scope>
    <source>
        <strain evidence="3 4">BYS87W</strain>
    </source>
</reference>
<feature type="domain" description="HPP transmembrane region" evidence="2">
    <location>
        <begin position="36"/>
        <end position="184"/>
    </location>
</feature>
<proteinExistence type="predicted"/>
<accession>A0ABW7GZC1</accession>
<feature type="transmembrane region" description="Helical" evidence="1">
    <location>
        <begin position="40"/>
        <end position="60"/>
    </location>
</feature>
<keyword evidence="1" id="KW-0472">Membrane</keyword>
<gene>
    <name evidence="3" type="ORF">ACG01O_11915</name>
</gene>
<dbReference type="PANTHER" id="PTHR33741:SF5">
    <property type="entry name" value="TRANSMEMBRANE PROTEIN DDB_G0269096-RELATED"/>
    <property type="match status" value="1"/>
</dbReference>
<feature type="transmembrane region" description="Helical" evidence="1">
    <location>
        <begin position="156"/>
        <end position="175"/>
    </location>
</feature>
<name>A0ABW7GZC1_9BURK</name>
<keyword evidence="1" id="KW-0812">Transmembrane</keyword>
<evidence type="ECO:0000259" key="2">
    <source>
        <dbReference type="Pfam" id="PF04982"/>
    </source>
</evidence>
<feature type="transmembrane region" description="Helical" evidence="1">
    <location>
        <begin position="95"/>
        <end position="112"/>
    </location>
</feature>
<comment type="caution">
    <text evidence="3">The sequence shown here is derived from an EMBL/GenBank/DDBJ whole genome shotgun (WGS) entry which is preliminary data.</text>
</comment>
<keyword evidence="1" id="KW-1133">Transmembrane helix</keyword>
<dbReference type="EMBL" id="JBIGIB010000003">
    <property type="protein sequence ID" value="MFG6467318.1"/>
    <property type="molecule type" value="Genomic_DNA"/>
</dbReference>
<dbReference type="Pfam" id="PF04982">
    <property type="entry name" value="TM_HPP"/>
    <property type="match status" value="1"/>
</dbReference>
<organism evidence="3 4">
    <name type="scientific">Pelomonas baiyunensis</name>
    <dbReference type="NCBI Taxonomy" id="3299026"/>
    <lineage>
        <taxon>Bacteria</taxon>
        <taxon>Pseudomonadati</taxon>
        <taxon>Pseudomonadota</taxon>
        <taxon>Betaproteobacteria</taxon>
        <taxon>Burkholderiales</taxon>
        <taxon>Sphaerotilaceae</taxon>
        <taxon>Roseateles</taxon>
    </lineage>
</organism>
<evidence type="ECO:0000313" key="4">
    <source>
        <dbReference type="Proteomes" id="UP001606303"/>
    </source>
</evidence>
<protein>
    <submittedName>
        <fullName evidence="3">HPP family protein</fullName>
    </submittedName>
</protein>
<feature type="transmembrane region" description="Helical" evidence="1">
    <location>
        <begin position="67"/>
        <end position="83"/>
    </location>
</feature>
<dbReference type="InterPro" id="IPR007065">
    <property type="entry name" value="HPP"/>
</dbReference>
<evidence type="ECO:0000256" key="1">
    <source>
        <dbReference type="SAM" id="Phobius"/>
    </source>
</evidence>
<sequence>MNDVAPPSDPAPASGLRAPRWARAVRHALAQPSAAPRVSLHSGLLACAGVFTVIAVLGWCSFQAHTLLLLGSFGSTAVMVFTFPELHFSQPRSVIGGHVICTAVGLAALAAFGPSWWALAGAAAASAALMMLSGTLHPPAGSNPIIVFLAAPTWSFLLFPTLFGALVLVGVAVLYHRATGRTYPRYWR</sequence>
<dbReference type="RefSeq" id="WP_394384789.1">
    <property type="nucleotide sequence ID" value="NZ_JBIGIB010000003.1"/>
</dbReference>
<dbReference type="Proteomes" id="UP001606303">
    <property type="component" value="Unassembled WGS sequence"/>
</dbReference>
<feature type="transmembrane region" description="Helical" evidence="1">
    <location>
        <begin position="117"/>
        <end position="136"/>
    </location>
</feature>
<keyword evidence="4" id="KW-1185">Reference proteome</keyword>